<keyword evidence="2" id="KW-1185">Reference proteome</keyword>
<dbReference type="EMBL" id="JASCZI010272160">
    <property type="protein sequence ID" value="MED6220680.1"/>
    <property type="molecule type" value="Genomic_DNA"/>
</dbReference>
<evidence type="ECO:0000313" key="1">
    <source>
        <dbReference type="EMBL" id="MED6220680.1"/>
    </source>
</evidence>
<evidence type="ECO:0000313" key="2">
    <source>
        <dbReference type="Proteomes" id="UP001341840"/>
    </source>
</evidence>
<comment type="caution">
    <text evidence="1">The sequence shown here is derived from an EMBL/GenBank/DDBJ whole genome shotgun (WGS) entry which is preliminary data.</text>
</comment>
<reference evidence="1 2" key="1">
    <citation type="journal article" date="2023" name="Plants (Basel)">
        <title>Bridging the Gap: Combining Genomics and Transcriptomics Approaches to Understand Stylosanthes scabra, an Orphan Legume from the Brazilian Caatinga.</title>
        <authorList>
            <person name="Ferreira-Neto J.R.C."/>
            <person name="da Silva M.D."/>
            <person name="Binneck E."/>
            <person name="de Melo N.F."/>
            <person name="da Silva R.H."/>
            <person name="de Melo A.L.T.M."/>
            <person name="Pandolfi V."/>
            <person name="Bustamante F.O."/>
            <person name="Brasileiro-Vidal A.C."/>
            <person name="Benko-Iseppon A.M."/>
        </authorList>
    </citation>
    <scope>NUCLEOTIDE SEQUENCE [LARGE SCALE GENOMIC DNA]</scope>
    <source>
        <tissue evidence="1">Leaves</tissue>
    </source>
</reference>
<dbReference type="Proteomes" id="UP001341840">
    <property type="component" value="Unassembled WGS sequence"/>
</dbReference>
<organism evidence="1 2">
    <name type="scientific">Stylosanthes scabra</name>
    <dbReference type="NCBI Taxonomy" id="79078"/>
    <lineage>
        <taxon>Eukaryota</taxon>
        <taxon>Viridiplantae</taxon>
        <taxon>Streptophyta</taxon>
        <taxon>Embryophyta</taxon>
        <taxon>Tracheophyta</taxon>
        <taxon>Spermatophyta</taxon>
        <taxon>Magnoliopsida</taxon>
        <taxon>eudicotyledons</taxon>
        <taxon>Gunneridae</taxon>
        <taxon>Pentapetalae</taxon>
        <taxon>rosids</taxon>
        <taxon>fabids</taxon>
        <taxon>Fabales</taxon>
        <taxon>Fabaceae</taxon>
        <taxon>Papilionoideae</taxon>
        <taxon>50 kb inversion clade</taxon>
        <taxon>dalbergioids sensu lato</taxon>
        <taxon>Dalbergieae</taxon>
        <taxon>Pterocarpus clade</taxon>
        <taxon>Stylosanthes</taxon>
    </lineage>
</organism>
<accession>A0ABU6ZFE6</accession>
<gene>
    <name evidence="1" type="ORF">PIB30_047166</name>
</gene>
<protein>
    <submittedName>
        <fullName evidence="1">Uncharacterized protein</fullName>
    </submittedName>
</protein>
<sequence length="111" mass="12303">MAKRSIEELAADDRREMYRLNTISHVAHNVHNERPSADYDGPTSMRCAVRAAGRSAPGWMTDRTLRTGDQRLIRSTCHGASEFSSSRMSRTSWVSPSTAILSVTAFGTSRT</sequence>
<name>A0ABU6ZFE6_9FABA</name>
<proteinExistence type="predicted"/>